<dbReference type="Pfam" id="PF16935">
    <property type="entry name" value="Hol_Tox"/>
    <property type="match status" value="1"/>
</dbReference>
<feature type="transmembrane region" description="Helical" evidence="1">
    <location>
        <begin position="12"/>
        <end position="34"/>
    </location>
</feature>
<protein>
    <submittedName>
        <fullName evidence="2">Putative holin-like toxin</fullName>
    </submittedName>
</protein>
<evidence type="ECO:0000256" key="1">
    <source>
        <dbReference type="SAM" id="Phobius"/>
    </source>
</evidence>
<reference evidence="2 3" key="1">
    <citation type="journal article" date="2017" name="Int. J. Syst. Evol. Microbiol.">
        <title>Jeotgalibaca porci sp. nov. and Jeotgalibaca arthritidis sp. nov., isolated from pigs, and emended description of the genus Jeotgalibaca.</title>
        <authorList>
            <person name="Zamora L."/>
            <person name="Perez-Sancho M."/>
            <person name="Dominguez L."/>
            <person name="Fernandez-Garayzabal J.F."/>
            <person name="Vela A.I."/>
        </authorList>
    </citation>
    <scope>NUCLEOTIDE SEQUENCE [LARGE SCALE GENOMIC DNA]</scope>
    <source>
        <strain evidence="2 3">CCUG 69148</strain>
    </source>
</reference>
<gene>
    <name evidence="2" type="ORF">G7058_00915</name>
</gene>
<evidence type="ECO:0000313" key="2">
    <source>
        <dbReference type="EMBL" id="QIK50748.1"/>
    </source>
</evidence>
<dbReference type="EMBL" id="CP049889">
    <property type="protein sequence ID" value="QIK50748.1"/>
    <property type="molecule type" value="Genomic_DNA"/>
</dbReference>
<proteinExistence type="predicted"/>
<organism evidence="2 3">
    <name type="scientific">Jeotgalibaca porci</name>
    <dbReference type="NCBI Taxonomy" id="1868793"/>
    <lineage>
        <taxon>Bacteria</taxon>
        <taxon>Bacillati</taxon>
        <taxon>Bacillota</taxon>
        <taxon>Bacilli</taxon>
        <taxon>Lactobacillales</taxon>
        <taxon>Carnobacteriaceae</taxon>
        <taxon>Jeotgalibaca</taxon>
    </lineage>
</organism>
<dbReference type="AlphaFoldDB" id="A0A6G7WF03"/>
<dbReference type="RefSeq" id="WP_166061785.1">
    <property type="nucleotide sequence ID" value="NZ_JBGXXG010000172.1"/>
</dbReference>
<keyword evidence="3" id="KW-1185">Reference proteome</keyword>
<dbReference type="KEGG" id="jpo:G7058_00915"/>
<keyword evidence="1" id="KW-0812">Transmembrane</keyword>
<name>A0A6G7WF03_9LACT</name>
<dbReference type="Proteomes" id="UP000501830">
    <property type="component" value="Chromosome"/>
</dbReference>
<dbReference type="InterPro" id="IPR031616">
    <property type="entry name" value="BsrE-like"/>
</dbReference>
<keyword evidence="1" id="KW-0472">Membrane</keyword>
<evidence type="ECO:0000313" key="3">
    <source>
        <dbReference type="Proteomes" id="UP000501830"/>
    </source>
</evidence>
<keyword evidence="1" id="KW-1133">Transmembrane helix</keyword>
<accession>A0A6G7WF03</accession>
<sequence>MKGDAFLEVQEAIQLMLGFGTFVVTLLTFILALIKHNNNQKK</sequence>